<keyword evidence="2" id="KW-1185">Reference proteome</keyword>
<dbReference type="InterPro" id="IPR029063">
    <property type="entry name" value="SAM-dependent_MTases_sf"/>
</dbReference>
<evidence type="ECO:0000313" key="2">
    <source>
        <dbReference type="Proteomes" id="UP000471745"/>
    </source>
</evidence>
<dbReference type="Pfam" id="PF04672">
    <property type="entry name" value="Methyltransf_19"/>
    <property type="match status" value="1"/>
</dbReference>
<dbReference type="AlphaFoldDB" id="A0A9X5HDT2"/>
<reference evidence="1 2" key="1">
    <citation type="submission" date="2020-01" db="EMBL/GenBank/DDBJ databases">
        <title>Insect and environment-associated Actinomycetes.</title>
        <authorList>
            <person name="Currrie C."/>
            <person name="Chevrette M."/>
            <person name="Carlson C."/>
            <person name="Stubbendieck R."/>
            <person name="Wendt-Pienkowski E."/>
        </authorList>
    </citation>
    <scope>NUCLEOTIDE SEQUENCE [LARGE SCALE GENOMIC DNA]</scope>
    <source>
        <strain evidence="1 2">SID8189</strain>
    </source>
</reference>
<proteinExistence type="predicted"/>
<dbReference type="Proteomes" id="UP000471745">
    <property type="component" value="Unassembled WGS sequence"/>
</dbReference>
<gene>
    <name evidence="1" type="ORF">G3I18_18710</name>
</gene>
<accession>A0A9X5HDT2</accession>
<sequence>MASPEPPHGDISDRLRTDRPHSARVWNYLLGGKDNYPVDGQVGDAILTAFPETRSVIGMHRRRKFTPVCRWSSAIAC</sequence>
<dbReference type="InterPro" id="IPR006764">
    <property type="entry name" value="SAM_dep_MeTrfase_SAV2177_type"/>
</dbReference>
<dbReference type="Gene3D" id="3.40.50.150">
    <property type="entry name" value="Vaccinia Virus protein VP39"/>
    <property type="match status" value="1"/>
</dbReference>
<name>A0A9X5HDT2_9ACTN</name>
<dbReference type="EMBL" id="JAAGNA010000662">
    <property type="protein sequence ID" value="NEC50586.1"/>
    <property type="molecule type" value="Genomic_DNA"/>
</dbReference>
<organism evidence="1 2">
    <name type="scientific">Actinospica acidiphila</name>
    <dbReference type="NCBI Taxonomy" id="304899"/>
    <lineage>
        <taxon>Bacteria</taxon>
        <taxon>Bacillati</taxon>
        <taxon>Actinomycetota</taxon>
        <taxon>Actinomycetes</taxon>
        <taxon>Catenulisporales</taxon>
        <taxon>Actinospicaceae</taxon>
        <taxon>Actinospica</taxon>
    </lineage>
</organism>
<protein>
    <recommendedName>
        <fullName evidence="3">SAM-dependent methyltransferase</fullName>
    </recommendedName>
</protein>
<evidence type="ECO:0008006" key="3">
    <source>
        <dbReference type="Google" id="ProtNLM"/>
    </source>
</evidence>
<evidence type="ECO:0000313" key="1">
    <source>
        <dbReference type="EMBL" id="NEC50586.1"/>
    </source>
</evidence>
<comment type="caution">
    <text evidence="1">The sequence shown here is derived from an EMBL/GenBank/DDBJ whole genome shotgun (WGS) entry which is preliminary data.</text>
</comment>